<dbReference type="SUPFAM" id="SSF82199">
    <property type="entry name" value="SET domain"/>
    <property type="match status" value="1"/>
</dbReference>
<keyword evidence="5" id="KW-0732">Signal</keyword>
<proteinExistence type="predicted"/>
<evidence type="ECO:0000259" key="6">
    <source>
        <dbReference type="PROSITE" id="PS50280"/>
    </source>
</evidence>
<dbReference type="EMBL" id="CAXHTA020000005">
    <property type="protein sequence ID" value="CAL5221515.1"/>
    <property type="molecule type" value="Genomic_DNA"/>
</dbReference>
<evidence type="ECO:0000256" key="4">
    <source>
        <dbReference type="SAM" id="MobiDB-lite"/>
    </source>
</evidence>
<feature type="chain" id="PRO_5047518846" evidence="5">
    <location>
        <begin position="24"/>
        <end position="488"/>
    </location>
</feature>
<protein>
    <submittedName>
        <fullName evidence="7">G3721 protein</fullName>
    </submittedName>
</protein>
<comment type="caution">
    <text evidence="7">The sequence shown here is derived from an EMBL/GenBank/DDBJ whole genome shotgun (WGS) entry which is preliminary data.</text>
</comment>
<dbReference type="Proteomes" id="UP001497392">
    <property type="component" value="Unassembled WGS sequence"/>
</dbReference>
<evidence type="ECO:0000256" key="3">
    <source>
        <dbReference type="ARBA" id="ARBA00022691"/>
    </source>
</evidence>
<feature type="compositionally biased region" description="Polar residues" evidence="4">
    <location>
        <begin position="436"/>
        <end position="446"/>
    </location>
</feature>
<keyword evidence="3" id="KW-0949">S-adenosyl-L-methionine</keyword>
<reference evidence="7 8" key="1">
    <citation type="submission" date="2024-06" db="EMBL/GenBank/DDBJ databases">
        <authorList>
            <person name="Kraege A."/>
            <person name="Thomma B."/>
        </authorList>
    </citation>
    <scope>NUCLEOTIDE SEQUENCE [LARGE SCALE GENOMIC DNA]</scope>
</reference>
<feature type="compositionally biased region" description="Basic and acidic residues" evidence="4">
    <location>
        <begin position="408"/>
        <end position="420"/>
    </location>
</feature>
<dbReference type="PANTHER" id="PTHR13271:SF151">
    <property type="entry name" value="SET DOMAIN-CONTAINING PROTEIN 4"/>
    <property type="match status" value="1"/>
</dbReference>
<organism evidence="7 8">
    <name type="scientific">Coccomyxa viridis</name>
    <dbReference type="NCBI Taxonomy" id="1274662"/>
    <lineage>
        <taxon>Eukaryota</taxon>
        <taxon>Viridiplantae</taxon>
        <taxon>Chlorophyta</taxon>
        <taxon>core chlorophytes</taxon>
        <taxon>Trebouxiophyceae</taxon>
        <taxon>Trebouxiophyceae incertae sedis</taxon>
        <taxon>Coccomyxaceae</taxon>
        <taxon>Coccomyxa</taxon>
    </lineage>
</organism>
<keyword evidence="8" id="KW-1185">Reference proteome</keyword>
<accession>A0ABP1FNG9</accession>
<dbReference type="SUPFAM" id="SSF81822">
    <property type="entry name" value="RuBisCo LSMT C-terminal, substrate-binding domain"/>
    <property type="match status" value="1"/>
</dbReference>
<dbReference type="CDD" id="cd10527">
    <property type="entry name" value="SET_LSMT"/>
    <property type="match status" value="1"/>
</dbReference>
<name>A0ABP1FNG9_9CHLO</name>
<dbReference type="PROSITE" id="PS50280">
    <property type="entry name" value="SET"/>
    <property type="match status" value="1"/>
</dbReference>
<evidence type="ECO:0000256" key="1">
    <source>
        <dbReference type="ARBA" id="ARBA00022603"/>
    </source>
</evidence>
<keyword evidence="1" id="KW-0489">Methyltransferase</keyword>
<dbReference type="InterPro" id="IPR036464">
    <property type="entry name" value="Rubisco_LSMT_subst-bd_sf"/>
</dbReference>
<dbReference type="InterPro" id="IPR001214">
    <property type="entry name" value="SET_dom"/>
</dbReference>
<feature type="domain" description="SET" evidence="6">
    <location>
        <begin position="50"/>
        <end position="263"/>
    </location>
</feature>
<evidence type="ECO:0000256" key="2">
    <source>
        <dbReference type="ARBA" id="ARBA00022679"/>
    </source>
</evidence>
<evidence type="ECO:0000313" key="8">
    <source>
        <dbReference type="Proteomes" id="UP001497392"/>
    </source>
</evidence>
<evidence type="ECO:0000256" key="5">
    <source>
        <dbReference type="SAM" id="SignalP"/>
    </source>
</evidence>
<dbReference type="InterPro" id="IPR050600">
    <property type="entry name" value="SETD3_SETD6_MTase"/>
</dbReference>
<dbReference type="PANTHER" id="PTHR13271">
    <property type="entry name" value="UNCHARACTERIZED PUTATIVE METHYLTRANSFERASE"/>
    <property type="match status" value="1"/>
</dbReference>
<feature type="signal peptide" evidence="5">
    <location>
        <begin position="1"/>
        <end position="23"/>
    </location>
</feature>
<dbReference type="Gene3D" id="3.90.1410.10">
    <property type="entry name" value="set domain protein methyltransferase, domain 1"/>
    <property type="match status" value="1"/>
</dbReference>
<dbReference type="Pfam" id="PF00856">
    <property type="entry name" value="SET"/>
    <property type="match status" value="1"/>
</dbReference>
<dbReference type="Gene3D" id="3.90.1420.10">
    <property type="entry name" value="Rubisco LSMT, substrate-binding domain"/>
    <property type="match status" value="1"/>
</dbReference>
<gene>
    <name evidence="7" type="primary">g3721</name>
    <name evidence="7" type="ORF">VP750_LOCUS3174</name>
</gene>
<feature type="region of interest" description="Disordered" evidence="4">
    <location>
        <begin position="382"/>
        <end position="460"/>
    </location>
</feature>
<feature type="compositionally biased region" description="Low complexity" evidence="4">
    <location>
        <begin position="421"/>
        <end position="435"/>
    </location>
</feature>
<sequence>MARNFRCLVLVAAAIPLIGHTAAAKALARAPELKPADELVDWVVKHGGKSDAIVDKSPNTGLRGLFVTNDIKKGDIVLSVPVNISMDIGPAFWTHMELAVSLLKVKLEHPAVWEGFQPYLSSLPGEEDVHTLFSFRKDLIPLLQDPEMEAFVKQGLELTESVFSGTAKDAAATMADLKELKPKEALQITLGELQYWASIIESYSFGALKANNEAWRYLVPLIGMVNHNEEPNADVEMDEKLQAWVLTALQDIRKGEELTFQYRQESNRNDIALLHHFFLNERRPARLCAYDLPRALQKADAQESFTDADYAPGGRLCTLEEAMRLATKLASFPTTESQDRAALERKRNPIKDWRERTIVEFRMLRKEALRLTIDAIKAALQAPKKSAAAAPTPSASVVIEDDEIPADDVSKDKVSRDKARGSAAPPAMSAGMGARSTTSAAQQSEVVQRGAQKRVSKRPQVIVPMADADVGLQEPKFIKVNTPSHTEL</sequence>
<keyword evidence="2" id="KW-0808">Transferase</keyword>
<feature type="compositionally biased region" description="Low complexity" evidence="4">
    <location>
        <begin position="382"/>
        <end position="396"/>
    </location>
</feature>
<dbReference type="InterPro" id="IPR046341">
    <property type="entry name" value="SET_dom_sf"/>
</dbReference>
<evidence type="ECO:0000313" key="7">
    <source>
        <dbReference type="EMBL" id="CAL5221515.1"/>
    </source>
</evidence>